<keyword evidence="4" id="KW-1185">Reference proteome</keyword>
<dbReference type="GO" id="GO:0004180">
    <property type="term" value="F:carboxypeptidase activity"/>
    <property type="evidence" value="ECO:0007669"/>
    <property type="project" value="UniProtKB-KW"/>
</dbReference>
<dbReference type="InterPro" id="IPR001466">
    <property type="entry name" value="Beta-lactam-related"/>
</dbReference>
<dbReference type="Gene3D" id="3.40.710.10">
    <property type="entry name" value="DD-peptidase/beta-lactamase superfamily"/>
    <property type="match status" value="1"/>
</dbReference>
<feature type="chain" id="PRO_5046065192" evidence="1">
    <location>
        <begin position="22"/>
        <end position="443"/>
    </location>
</feature>
<dbReference type="InterPro" id="IPR012338">
    <property type="entry name" value="Beta-lactam/transpept-like"/>
</dbReference>
<proteinExistence type="predicted"/>
<protein>
    <submittedName>
        <fullName evidence="3">D-Ala-D-Ala carboxypeptidase</fullName>
    </submittedName>
</protein>
<dbReference type="RefSeq" id="WP_281763526.1">
    <property type="nucleotide sequence ID" value="NZ_BRVO01000001.1"/>
</dbReference>
<dbReference type="Proteomes" id="UP001143543">
    <property type="component" value="Unassembled WGS sequence"/>
</dbReference>
<keyword evidence="3" id="KW-0121">Carboxypeptidase</keyword>
<dbReference type="InterPro" id="IPR050491">
    <property type="entry name" value="AmpC-like"/>
</dbReference>
<keyword evidence="3" id="KW-0378">Hydrolase</keyword>
<evidence type="ECO:0000256" key="1">
    <source>
        <dbReference type="SAM" id="SignalP"/>
    </source>
</evidence>
<accession>A0ABQ5MG34</accession>
<dbReference type="SUPFAM" id="SSF56601">
    <property type="entry name" value="beta-lactamase/transpeptidase-like"/>
    <property type="match status" value="1"/>
</dbReference>
<keyword evidence="1" id="KW-0732">Signal</keyword>
<dbReference type="EMBL" id="BRVO01000001">
    <property type="protein sequence ID" value="GLB47862.1"/>
    <property type="molecule type" value="Genomic_DNA"/>
</dbReference>
<name>A0ABQ5MG34_9FLAO</name>
<dbReference type="PANTHER" id="PTHR46825">
    <property type="entry name" value="D-ALANYL-D-ALANINE-CARBOXYPEPTIDASE/ENDOPEPTIDASE AMPH"/>
    <property type="match status" value="1"/>
</dbReference>
<gene>
    <name evidence="3" type="ORF">Y10_02300</name>
</gene>
<keyword evidence="3" id="KW-0645">Protease</keyword>
<feature type="signal peptide" evidence="1">
    <location>
        <begin position="1"/>
        <end position="21"/>
    </location>
</feature>
<evidence type="ECO:0000313" key="3">
    <source>
        <dbReference type="EMBL" id="GLB47862.1"/>
    </source>
</evidence>
<sequence>MKYLLHVLVILCLGCSTVSFAQENNWVNTKNLDRYFNALEKHNKFMGTVMVYRNGEKFYTKSVGYATIEDNIPNKRNTVYRIGSISKTVTATLVFKAIEEGKLKLSDKLNTWFPSVPNAKSITIQQLLNHHSGIANFTNDPNYKTYMTTAKTEKELVAIIAKGGSDFTPGSKAEYSNSNYVLLSYILEHTYNQSFKTIVEEKISKPLQLEQLRFANGEDIKTITTASYTFAGNWKKAPLTAPSIPMGAGGIVTNADNLAQFGVALFNHKIINEKSLATMETLTDEYGSGLFKFPFNDKYAYGHMGSIDGYRSTLGYFPEENLCFVILANGLNYDSNEITIALLSAMFNKPFEIPNFETTEISAETLQQYVGIYTTPQLPLDITFTISGTTLMGQGTGQPAFPLEYKGDHTFTNNMAGIKIIFNPDNNTMILEQGGGTFTFTQK</sequence>
<reference evidence="3" key="1">
    <citation type="submission" date="2022-07" db="EMBL/GenBank/DDBJ databases">
        <title>Taxonomy of Novel Oxalotrophic and Methylotrophic Bacteria.</title>
        <authorList>
            <person name="Sahin N."/>
            <person name="Tani A."/>
        </authorList>
    </citation>
    <scope>NUCLEOTIDE SEQUENCE</scope>
    <source>
        <strain evidence="3">Y10</strain>
    </source>
</reference>
<dbReference type="PANTHER" id="PTHR46825:SF9">
    <property type="entry name" value="BETA-LACTAMASE-RELATED DOMAIN-CONTAINING PROTEIN"/>
    <property type="match status" value="1"/>
</dbReference>
<evidence type="ECO:0000259" key="2">
    <source>
        <dbReference type="Pfam" id="PF00144"/>
    </source>
</evidence>
<comment type="caution">
    <text evidence="3">The sequence shown here is derived from an EMBL/GenBank/DDBJ whole genome shotgun (WGS) entry which is preliminary data.</text>
</comment>
<evidence type="ECO:0000313" key="4">
    <source>
        <dbReference type="Proteomes" id="UP001143543"/>
    </source>
</evidence>
<dbReference type="Pfam" id="PF00144">
    <property type="entry name" value="Beta-lactamase"/>
    <property type="match status" value="1"/>
</dbReference>
<organism evidence="3 4">
    <name type="scientific">Neptunitalea lumnitzerae</name>
    <dbReference type="NCBI Taxonomy" id="2965509"/>
    <lineage>
        <taxon>Bacteria</taxon>
        <taxon>Pseudomonadati</taxon>
        <taxon>Bacteroidota</taxon>
        <taxon>Flavobacteriia</taxon>
        <taxon>Flavobacteriales</taxon>
        <taxon>Flavobacteriaceae</taxon>
        <taxon>Neptunitalea</taxon>
    </lineage>
</organism>
<feature type="domain" description="Beta-lactamase-related" evidence="2">
    <location>
        <begin position="36"/>
        <end position="333"/>
    </location>
</feature>